<dbReference type="PIRSF" id="PIRSF005962">
    <property type="entry name" value="Pept_M20D_amidohydro"/>
    <property type="match status" value="1"/>
</dbReference>
<dbReference type="Pfam" id="PF01546">
    <property type="entry name" value="Peptidase_M20"/>
    <property type="match status" value="1"/>
</dbReference>
<feature type="binding site" evidence="1">
    <location>
        <position position="97"/>
    </location>
    <ligand>
        <name>Mn(2+)</name>
        <dbReference type="ChEBI" id="CHEBI:29035"/>
        <label>2</label>
    </ligand>
</feature>
<organism evidence="3 4">
    <name type="scientific">Blautia luti DSM 14534 = JCM 17040</name>
    <dbReference type="NCBI Taxonomy" id="649762"/>
    <lineage>
        <taxon>Bacteria</taxon>
        <taxon>Bacillati</taxon>
        <taxon>Bacillota</taxon>
        <taxon>Clostridia</taxon>
        <taxon>Lachnospirales</taxon>
        <taxon>Lachnospiraceae</taxon>
        <taxon>Blautia</taxon>
    </lineage>
</organism>
<dbReference type="InterPro" id="IPR017439">
    <property type="entry name" value="Amidohydrolase"/>
</dbReference>
<keyword evidence="1" id="KW-0464">Manganese</keyword>
<dbReference type="SUPFAM" id="SSF55031">
    <property type="entry name" value="Bacterial exopeptidase dimerisation domain"/>
    <property type="match status" value="1"/>
</dbReference>
<evidence type="ECO:0000256" key="1">
    <source>
        <dbReference type="PIRSR" id="PIRSR005962-1"/>
    </source>
</evidence>
<dbReference type="CDD" id="cd03886">
    <property type="entry name" value="M20_Acy1"/>
    <property type="match status" value="1"/>
</dbReference>
<dbReference type="Gene3D" id="3.40.630.10">
    <property type="entry name" value="Zn peptidases"/>
    <property type="match status" value="1"/>
</dbReference>
<sequence length="390" mass="43853">MKIQDYTEELINLRRHFHQHPELALQEVETSAYIRIYLEKLGYTVTAVEPTGLIAELPCLKKREKLIILRAEMDALPIQEQTGLPYASVNQGCMHACGHDMILAAALILAKIVAEEQETFPVRMRFLFEPAEEIGEGAKRMIQAGALKDPRPDAFLMFHYAADMTLGMAVHQGQASSMIGSMRIHVYGRSSHWCEAHNGVDAIYGAAQAVTAIHDLNENFGKEHPEAGKYILGTGTIHGGEYTNIIADHVVLNGNIRAVHETTYFCLKDLLEEKLREVEKQTGTRIVIEYPKDPVYAFANDEAFVQIAREVGEKVFGDKFVLEGEDELFLSGDNAYRYFRETGGLFSIFLAGIPQEVYPFHHPKFRLDENILPYSVEALYEMIKKIGGSC</sequence>
<feature type="domain" description="Peptidase M20 dimerisation" evidence="2">
    <location>
        <begin position="179"/>
        <end position="281"/>
    </location>
</feature>
<name>A0A844GQ62_9FIRM</name>
<reference evidence="3 4" key="1">
    <citation type="submission" date="2019-11" db="EMBL/GenBank/DDBJ databases">
        <title>Draft genome sequence of Blautia luti DSM 14534T, isolated from human stool.</title>
        <authorList>
            <person name="Ortiz R."/>
            <person name="Melis-Arcos F."/>
            <person name="Covarrubias P."/>
            <person name="Cardenas J.P."/>
            <person name="Perez-Donoso J."/>
            <person name="Almonacid D."/>
        </authorList>
    </citation>
    <scope>NUCLEOTIDE SEQUENCE [LARGE SCALE GENOMIC DNA]</scope>
    <source>
        <strain evidence="3 4">DSM 14534</strain>
    </source>
</reference>
<accession>A0A844GQ62</accession>
<keyword evidence="1" id="KW-0479">Metal-binding</keyword>
<dbReference type="SUPFAM" id="SSF53187">
    <property type="entry name" value="Zn-dependent exopeptidases"/>
    <property type="match status" value="1"/>
</dbReference>
<dbReference type="AlphaFoldDB" id="A0A844GQ62"/>
<dbReference type="InterPro" id="IPR011650">
    <property type="entry name" value="Peptidase_M20_dimer"/>
</dbReference>
<dbReference type="EMBL" id="WMBC01000014">
    <property type="protein sequence ID" value="MTD62447.1"/>
    <property type="molecule type" value="Genomic_DNA"/>
</dbReference>
<dbReference type="PANTHER" id="PTHR11014:SF63">
    <property type="entry name" value="METALLOPEPTIDASE, PUTATIVE (AFU_ORTHOLOGUE AFUA_6G09600)-RELATED"/>
    <property type="match status" value="1"/>
</dbReference>
<dbReference type="PANTHER" id="PTHR11014">
    <property type="entry name" value="PEPTIDASE M20 FAMILY MEMBER"/>
    <property type="match status" value="1"/>
</dbReference>
<dbReference type="RefSeq" id="WP_154780881.1">
    <property type="nucleotide sequence ID" value="NZ_WMBC01000014.1"/>
</dbReference>
<feature type="binding site" evidence="1">
    <location>
        <position position="99"/>
    </location>
    <ligand>
        <name>Mn(2+)</name>
        <dbReference type="ChEBI" id="CHEBI:29035"/>
        <label>2</label>
    </ligand>
</feature>
<dbReference type="GO" id="GO:0016787">
    <property type="term" value="F:hydrolase activity"/>
    <property type="evidence" value="ECO:0007669"/>
    <property type="project" value="UniProtKB-KW"/>
</dbReference>
<evidence type="ECO:0000313" key="3">
    <source>
        <dbReference type="EMBL" id="MTD62447.1"/>
    </source>
</evidence>
<protein>
    <submittedName>
        <fullName evidence="3">Amidohydrolase</fullName>
    </submittedName>
</protein>
<evidence type="ECO:0000259" key="2">
    <source>
        <dbReference type="Pfam" id="PF07687"/>
    </source>
</evidence>
<keyword evidence="3" id="KW-0378">Hydrolase</keyword>
<feature type="binding site" evidence="1">
    <location>
        <position position="133"/>
    </location>
    <ligand>
        <name>Mn(2+)</name>
        <dbReference type="ChEBI" id="CHEBI:29035"/>
        <label>2</label>
    </ligand>
</feature>
<dbReference type="InterPro" id="IPR036264">
    <property type="entry name" value="Bact_exopeptidase_dim_dom"/>
</dbReference>
<feature type="binding site" evidence="1">
    <location>
        <position position="361"/>
    </location>
    <ligand>
        <name>Mn(2+)</name>
        <dbReference type="ChEBI" id="CHEBI:29035"/>
        <label>2</label>
    </ligand>
</feature>
<proteinExistence type="predicted"/>
<comment type="caution">
    <text evidence="3">The sequence shown here is derived from an EMBL/GenBank/DDBJ whole genome shotgun (WGS) entry which is preliminary data.</text>
</comment>
<dbReference type="InterPro" id="IPR002933">
    <property type="entry name" value="Peptidase_M20"/>
</dbReference>
<dbReference type="GO" id="GO:0046872">
    <property type="term" value="F:metal ion binding"/>
    <property type="evidence" value="ECO:0007669"/>
    <property type="project" value="UniProtKB-KW"/>
</dbReference>
<feature type="binding site" evidence="1">
    <location>
        <position position="159"/>
    </location>
    <ligand>
        <name>Mn(2+)</name>
        <dbReference type="ChEBI" id="CHEBI:29035"/>
        <label>2</label>
    </ligand>
</feature>
<dbReference type="NCBIfam" id="TIGR01891">
    <property type="entry name" value="amidohydrolases"/>
    <property type="match status" value="1"/>
</dbReference>
<dbReference type="Gene3D" id="3.30.70.360">
    <property type="match status" value="1"/>
</dbReference>
<evidence type="ECO:0000313" key="4">
    <source>
        <dbReference type="Proteomes" id="UP000437824"/>
    </source>
</evidence>
<dbReference type="Pfam" id="PF07687">
    <property type="entry name" value="M20_dimer"/>
    <property type="match status" value="1"/>
</dbReference>
<dbReference type="Proteomes" id="UP000437824">
    <property type="component" value="Unassembled WGS sequence"/>
</dbReference>
<comment type="cofactor">
    <cofactor evidence="1">
        <name>Mn(2+)</name>
        <dbReference type="ChEBI" id="CHEBI:29035"/>
    </cofactor>
    <text evidence="1">The Mn(2+) ion enhances activity.</text>
</comment>
<gene>
    <name evidence="3" type="ORF">GKZ57_14660</name>
</gene>